<keyword evidence="3" id="KW-1185">Reference proteome</keyword>
<organism evidence="2 3">
    <name type="scientific">Durusdinium trenchii</name>
    <dbReference type="NCBI Taxonomy" id="1381693"/>
    <lineage>
        <taxon>Eukaryota</taxon>
        <taxon>Sar</taxon>
        <taxon>Alveolata</taxon>
        <taxon>Dinophyceae</taxon>
        <taxon>Suessiales</taxon>
        <taxon>Symbiodiniaceae</taxon>
        <taxon>Durusdinium</taxon>
    </lineage>
</organism>
<reference evidence="2 3" key="1">
    <citation type="submission" date="2024-02" db="EMBL/GenBank/DDBJ databases">
        <authorList>
            <person name="Chen Y."/>
            <person name="Shah S."/>
            <person name="Dougan E. K."/>
            <person name="Thang M."/>
            <person name="Chan C."/>
        </authorList>
    </citation>
    <scope>NUCLEOTIDE SEQUENCE [LARGE SCALE GENOMIC DNA]</scope>
</reference>
<feature type="compositionally biased region" description="Basic residues" evidence="1">
    <location>
        <begin position="895"/>
        <end position="904"/>
    </location>
</feature>
<feature type="region of interest" description="Disordered" evidence="1">
    <location>
        <begin position="398"/>
        <end position="417"/>
    </location>
</feature>
<evidence type="ECO:0000256" key="1">
    <source>
        <dbReference type="SAM" id="MobiDB-lite"/>
    </source>
</evidence>
<evidence type="ECO:0000313" key="2">
    <source>
        <dbReference type="EMBL" id="CAK9067131.1"/>
    </source>
</evidence>
<protein>
    <submittedName>
        <fullName evidence="2">Uncharacterized protein</fullName>
    </submittedName>
</protein>
<feature type="compositionally biased region" description="Basic and acidic residues" evidence="1">
    <location>
        <begin position="768"/>
        <end position="821"/>
    </location>
</feature>
<feature type="compositionally biased region" description="Basic and acidic residues" evidence="1">
    <location>
        <begin position="879"/>
        <end position="894"/>
    </location>
</feature>
<proteinExistence type="predicted"/>
<feature type="compositionally biased region" description="Basic and acidic residues" evidence="1">
    <location>
        <begin position="484"/>
        <end position="504"/>
    </location>
</feature>
<feature type="compositionally biased region" description="Basic and acidic residues" evidence="1">
    <location>
        <begin position="605"/>
        <end position="630"/>
    </location>
</feature>
<feature type="compositionally biased region" description="Acidic residues" evidence="1">
    <location>
        <begin position="579"/>
        <end position="604"/>
    </location>
</feature>
<feature type="compositionally biased region" description="Basic and acidic residues" evidence="1">
    <location>
        <begin position="539"/>
        <end position="558"/>
    </location>
</feature>
<feature type="compositionally biased region" description="Basic and acidic residues" evidence="1">
    <location>
        <begin position="727"/>
        <end position="756"/>
    </location>
</feature>
<feature type="compositionally biased region" description="Basic and acidic residues" evidence="1">
    <location>
        <begin position="688"/>
        <end position="719"/>
    </location>
</feature>
<name>A0ABP0NUG7_9DINO</name>
<dbReference type="Proteomes" id="UP001642484">
    <property type="component" value="Unassembled WGS sequence"/>
</dbReference>
<feature type="compositionally biased region" description="Basic and acidic residues" evidence="1">
    <location>
        <begin position="830"/>
        <end position="864"/>
    </location>
</feature>
<gene>
    <name evidence="2" type="ORF">CCMP2556_LOCUS32989</name>
</gene>
<comment type="caution">
    <text evidence="2">The sequence shown here is derived from an EMBL/GenBank/DDBJ whole genome shotgun (WGS) entry which is preliminary data.</text>
</comment>
<feature type="compositionally biased region" description="Basic residues" evidence="1">
    <location>
        <begin position="564"/>
        <end position="576"/>
    </location>
</feature>
<sequence length="939" mass="104624">MEQTTLYTEHAPKQVDTTKERLAQADEGTQALTADARKAQYDADQLALARDLAQIGTLYREVAKTENAIRTERITHLRGQNCIGAALVSDYMHNNMSVHAGPCKEQISLVERFLARFHHCPVVVWCDLMKCGRLTGSEVHDFCETLSTIIKKNPAKTAAIVVAPFLISEKVAGYRGELRTSPYVWIRRCRRWEDKFDAKGFKLAGGNVFDSCQLVQDRSLSDVQEAAQLLAGEALPVSLLSSLFAKSKIDSDTCVLINLTAYDTLTKHLTTAEYVEKVLALELMEDWLPNVSQEWKAGNHKTLGQVRAYEPRPPPSTGKDVDPAKFPLRLVRLDYDSNPSAKGWQKFRISIPPAIRARHIEDPVFGEEWKSLLKDFDSKYGAQSQEDAKAAMALAAKKEEDDAKVRVEPWTGEPESMEQLMERYVIEAKFDPASDSDATKSKKDQVQPKDQSQVLPQPKALEETKLKLNFPSETGRPTAGTNAKESDENTAKEAVKPSESKEEPVPLTVGQCSGKTDPAMSEERIKELQAGVSAAKTCQKSEAKEEKAAAKNAKDQKKMTASKAKAKNGKGAKKRKVQEEDEESNPLDSEESLTDEYEDLPSDDEASKDGKEAAAESKEKGGKPDKEDGARGPAGGRRRKKNEKEPGSSSTPEGSTIGAESKRKLAVAAALGKVEKAEGKSQVTGKTNESKNKSQEEKKDTKRKTKTDEKVERGLKTVEETEIEEKTEEKTEKGKAKRKMEDKDKTEIEEKGDKGRGMKTVSEVTQEENMKKGKERKPTNQSNKKDGKVEHDHKPAEKKKIEENTQNGKAKEKMANNDKTDLFGSEIEEADGKGEAKKQATKQEEKVDNKEKKAEQRKEPEQAKRSVQGEFNKNKRRKVAEDGHADKENNESKEKRAKGKRSTHSSHVGHQSEGYYSPVSHPIWQHRNKLNLIGYHRAS</sequence>
<feature type="compositionally biased region" description="Basic and acidic residues" evidence="1">
    <location>
        <begin position="431"/>
        <end position="447"/>
    </location>
</feature>
<evidence type="ECO:0000313" key="3">
    <source>
        <dbReference type="Proteomes" id="UP001642484"/>
    </source>
</evidence>
<feature type="compositionally biased region" description="Basic and acidic residues" evidence="1">
    <location>
        <begin position="398"/>
        <end position="407"/>
    </location>
</feature>
<accession>A0ABP0NUG7</accession>
<feature type="region of interest" description="Disordered" evidence="1">
    <location>
        <begin position="431"/>
        <end position="919"/>
    </location>
</feature>
<dbReference type="EMBL" id="CAXAMN010022180">
    <property type="protein sequence ID" value="CAK9067131.1"/>
    <property type="molecule type" value="Genomic_DNA"/>
</dbReference>